<accession>A0A8S5QXN9</accession>
<name>A0A8S5QXN9_9CAUD</name>
<dbReference type="EMBL" id="BK015753">
    <property type="protein sequence ID" value="DAE23428.1"/>
    <property type="molecule type" value="Genomic_DNA"/>
</dbReference>
<proteinExistence type="predicted"/>
<organism evidence="1">
    <name type="scientific">Siphoviridae sp. ctcuE16</name>
    <dbReference type="NCBI Taxonomy" id="2826397"/>
    <lineage>
        <taxon>Viruses</taxon>
        <taxon>Duplodnaviria</taxon>
        <taxon>Heunggongvirae</taxon>
        <taxon>Uroviricota</taxon>
        <taxon>Caudoviricetes</taxon>
    </lineage>
</organism>
<evidence type="ECO:0000313" key="1">
    <source>
        <dbReference type="EMBL" id="DAE23428.1"/>
    </source>
</evidence>
<protein>
    <submittedName>
        <fullName evidence="1">Uncharacterized protein</fullName>
    </submittedName>
</protein>
<reference evidence="1" key="1">
    <citation type="journal article" date="2021" name="Proc. Natl. Acad. Sci. U.S.A.">
        <title>A Catalog of Tens of Thousands of Viruses from Human Metagenomes Reveals Hidden Associations with Chronic Diseases.</title>
        <authorList>
            <person name="Tisza M.J."/>
            <person name="Buck C.B."/>
        </authorList>
    </citation>
    <scope>NUCLEOTIDE SEQUENCE</scope>
    <source>
        <strain evidence="1">CtcuE16</strain>
    </source>
</reference>
<sequence>MTEQEIKKLEHQAYDGSINIDSLPAPEYRYFDRIRRLYKRYKFDKMPREFAERMKRIAFSEYMQDIEEHKRYTSMYAQYQYNIKQADKLKIEAEKADTIYHIACCTADIVGMLTGDEGYGKRIREKIGGMDKC</sequence>